<proteinExistence type="predicted"/>
<dbReference type="PANTHER" id="PTHR34389:SF2">
    <property type="entry name" value="L-RHAMNOSE MUTAROTASE"/>
    <property type="match status" value="1"/>
</dbReference>
<reference evidence="1 2" key="1">
    <citation type="submission" date="2022-08" db="EMBL/GenBank/DDBJ databases">
        <title>Paenibacillus endoradicis sp. nov., Paenibacillus radicibacter sp. nov and Paenibacillus pararadicis sp. nov., three cold-adapted plant growth-promoting bacteria isolated from root of Larix gmelinii in Great Khingan.</title>
        <authorList>
            <person name="Xue H."/>
        </authorList>
    </citation>
    <scope>NUCLEOTIDE SEQUENCE [LARGE SCALE GENOMIC DNA]</scope>
    <source>
        <strain evidence="1 2">N5-1-1-5</strain>
    </source>
</reference>
<dbReference type="InterPro" id="IPR011008">
    <property type="entry name" value="Dimeric_a/b-barrel"/>
</dbReference>
<dbReference type="PANTHER" id="PTHR34389">
    <property type="entry name" value="L-RHAMNOSE MUTAROTASE"/>
    <property type="match status" value="1"/>
</dbReference>
<keyword evidence="2" id="KW-1185">Reference proteome</keyword>
<name>A0ABT1Y9H2_9BACL</name>
<dbReference type="Gene3D" id="3.30.70.100">
    <property type="match status" value="1"/>
</dbReference>
<comment type="caution">
    <text evidence="1">The sequence shown here is derived from an EMBL/GenBank/DDBJ whole genome shotgun (WGS) entry which is preliminary data.</text>
</comment>
<dbReference type="EMBL" id="JANQBD010000001">
    <property type="protein sequence ID" value="MCR8629841.1"/>
    <property type="molecule type" value="Genomic_DNA"/>
</dbReference>
<evidence type="ECO:0000313" key="1">
    <source>
        <dbReference type="EMBL" id="MCR8629841.1"/>
    </source>
</evidence>
<dbReference type="InterPro" id="IPR008000">
    <property type="entry name" value="Rham/fucose_mutarotase"/>
</dbReference>
<dbReference type="RefSeq" id="WP_258211700.1">
    <property type="nucleotide sequence ID" value="NZ_JANQBD010000001.1"/>
</dbReference>
<protein>
    <submittedName>
        <fullName evidence="1">L-rhamnose mutarotase</fullName>
    </submittedName>
</protein>
<accession>A0ABT1Y9H2</accession>
<dbReference type="SUPFAM" id="SSF54909">
    <property type="entry name" value="Dimeric alpha+beta barrel"/>
    <property type="match status" value="1"/>
</dbReference>
<evidence type="ECO:0000313" key="2">
    <source>
        <dbReference type="Proteomes" id="UP001300012"/>
    </source>
</evidence>
<dbReference type="Proteomes" id="UP001300012">
    <property type="component" value="Unassembled WGS sequence"/>
</dbReference>
<gene>
    <name evidence="1" type="ORF">NV381_01370</name>
</gene>
<organism evidence="1 2">
    <name type="scientific">Paenibacillus radicis</name>
    <name type="common">ex Xue et al. 2023</name>
    <dbReference type="NCBI Taxonomy" id="2972489"/>
    <lineage>
        <taxon>Bacteria</taxon>
        <taxon>Bacillati</taxon>
        <taxon>Bacillota</taxon>
        <taxon>Bacilli</taxon>
        <taxon>Bacillales</taxon>
        <taxon>Paenibacillaceae</taxon>
        <taxon>Paenibacillus</taxon>
    </lineage>
</organism>
<dbReference type="Pfam" id="PF05336">
    <property type="entry name" value="rhaM"/>
    <property type="match status" value="1"/>
</dbReference>
<sequence>MSFVLKIDPNDAEAYQKRHEKVDPELEEQFRAVGIHSYHIFLHEGTLFVYMAVDNFEEAMKSLQDHPANVRWQAYMSDMLEVWESGSTVKAIPAMYHFVKN</sequence>